<dbReference type="Proteomes" id="UP000199050">
    <property type="component" value="Unassembled WGS sequence"/>
</dbReference>
<dbReference type="STRING" id="1174501.SAMN05216192_10516"/>
<gene>
    <name evidence="3" type="ORF">SAMN05216192_10516</name>
</gene>
<evidence type="ECO:0000259" key="2">
    <source>
        <dbReference type="Pfam" id="PF13566"/>
    </source>
</evidence>
<dbReference type="InterPro" id="IPR025404">
    <property type="entry name" value="DUF4130"/>
</dbReference>
<sequence>MFATTSLAYSYDGSFEGLLCCVFESYQWKETPLAIHSEGSGQGLLLEAKWIETDKMKADRVLRSIPLKISREAEDLLRLGFWSAVPDKEMLLLNFLYLGFTHGPAVMNMLADDTVCALNKAVRLLRREGHHYLGFVRFTVYGPVMAAVIEPQGYVLPVIEDHFCDRFQSESFMIYDRTHRMALIHQPGRRAIIPLEEWIPPQPDETEAAYRSLWQSFYHAIGIKQRRNDRQRASMMPKRYWKHLPEMTGKQADRPVRTARKQQTPRRPRELQ</sequence>
<feature type="domain" description="DUF4130" evidence="2">
    <location>
        <begin position="86"/>
        <end position="246"/>
    </location>
</feature>
<evidence type="ECO:0000313" key="3">
    <source>
        <dbReference type="EMBL" id="SDI37696.1"/>
    </source>
</evidence>
<feature type="compositionally biased region" description="Basic residues" evidence="1">
    <location>
        <begin position="257"/>
        <end position="266"/>
    </location>
</feature>
<dbReference type="OrthoDB" id="5290748at2"/>
<keyword evidence="4" id="KW-1185">Reference proteome</keyword>
<dbReference type="Pfam" id="PF13566">
    <property type="entry name" value="DUF4130"/>
    <property type="match status" value="1"/>
</dbReference>
<feature type="region of interest" description="Disordered" evidence="1">
    <location>
        <begin position="245"/>
        <end position="272"/>
    </location>
</feature>
<accession>A0A1G8K2J8</accession>
<evidence type="ECO:0000313" key="4">
    <source>
        <dbReference type="Proteomes" id="UP000199050"/>
    </source>
</evidence>
<dbReference type="AlphaFoldDB" id="A0A1G8K2J8"/>
<name>A0A1G8K2J8_9BACL</name>
<dbReference type="RefSeq" id="WP_090713195.1">
    <property type="nucleotide sequence ID" value="NZ_CBCSKY010000002.1"/>
</dbReference>
<reference evidence="4" key="1">
    <citation type="submission" date="2016-10" db="EMBL/GenBank/DDBJ databases">
        <authorList>
            <person name="Varghese N."/>
            <person name="Submissions S."/>
        </authorList>
    </citation>
    <scope>NUCLEOTIDE SEQUENCE [LARGE SCALE GENOMIC DNA]</scope>
    <source>
        <strain evidence="4">CGMCC 1.11012</strain>
    </source>
</reference>
<organism evidence="3 4">
    <name type="scientific">Paenibacillus typhae</name>
    <dbReference type="NCBI Taxonomy" id="1174501"/>
    <lineage>
        <taxon>Bacteria</taxon>
        <taxon>Bacillati</taxon>
        <taxon>Bacillota</taxon>
        <taxon>Bacilli</taxon>
        <taxon>Bacillales</taxon>
        <taxon>Paenibacillaceae</taxon>
        <taxon>Paenibacillus</taxon>
    </lineage>
</organism>
<protein>
    <submittedName>
        <fullName evidence="3">Probable DNA metabolism protein</fullName>
    </submittedName>
</protein>
<dbReference type="NCBIfam" id="TIGR03915">
    <property type="entry name" value="SAM_7_link_chp"/>
    <property type="match status" value="1"/>
</dbReference>
<evidence type="ECO:0000256" key="1">
    <source>
        <dbReference type="SAM" id="MobiDB-lite"/>
    </source>
</evidence>
<dbReference type="EMBL" id="FNDX01000005">
    <property type="protein sequence ID" value="SDI37696.1"/>
    <property type="molecule type" value="Genomic_DNA"/>
</dbReference>
<dbReference type="InterPro" id="IPR023875">
    <property type="entry name" value="DNA_repair_put"/>
</dbReference>
<proteinExistence type="predicted"/>